<dbReference type="EMBL" id="JOKH01000002">
    <property type="protein sequence ID" value="KEQ17703.1"/>
    <property type="molecule type" value="Genomic_DNA"/>
</dbReference>
<protein>
    <recommendedName>
        <fullName evidence="3">PIN domain-containing protein</fullName>
    </recommendedName>
</protein>
<reference evidence="1 2" key="1">
    <citation type="submission" date="2014-06" db="EMBL/GenBank/DDBJ databases">
        <title>Whole Genome Sequences of Three Symbiotic Endozoicomonas Bacteria.</title>
        <authorList>
            <person name="Neave M.J."/>
            <person name="Apprill A."/>
            <person name="Voolstra C.R."/>
        </authorList>
    </citation>
    <scope>NUCLEOTIDE SEQUENCE [LARGE SCALE GENOMIC DNA]</scope>
    <source>
        <strain evidence="1 2">DSM 25634</strain>
    </source>
</reference>
<keyword evidence="2" id="KW-1185">Reference proteome</keyword>
<name>A0A081NGY0_9GAMM</name>
<dbReference type="eggNOG" id="ENOG5031A9N">
    <property type="taxonomic scope" value="Bacteria"/>
</dbReference>
<dbReference type="Proteomes" id="UP000028073">
    <property type="component" value="Unassembled WGS sequence"/>
</dbReference>
<comment type="caution">
    <text evidence="1">The sequence shown here is derived from an EMBL/GenBank/DDBJ whole genome shotgun (WGS) entry which is preliminary data.</text>
</comment>
<gene>
    <name evidence="1" type="ORF">GZ78_08395</name>
</gene>
<dbReference type="STRING" id="1137799.GZ78_08395"/>
<sequence length="170" mass="18759">MSSKVIIFDTSVLCCWLQVPGKDTCGPENDRWNFVRIEQKVSEELKAGSTFVLPLATIIETGNHIAFTSGDRYSLAKSLSEYIHKTATDTDPWAAFGHQAELWGADKLIQLAECWPDFAVQGLGIGDTTIKDVADYYASTSAIEVEILTGDKGLKSHQPSSPALKPRRRR</sequence>
<evidence type="ECO:0000313" key="2">
    <source>
        <dbReference type="Proteomes" id="UP000028073"/>
    </source>
</evidence>
<evidence type="ECO:0000313" key="1">
    <source>
        <dbReference type="EMBL" id="KEQ17703.1"/>
    </source>
</evidence>
<dbReference type="OrthoDB" id="158697at2"/>
<proteinExistence type="predicted"/>
<evidence type="ECO:0008006" key="3">
    <source>
        <dbReference type="Google" id="ProtNLM"/>
    </source>
</evidence>
<organism evidence="1 2">
    <name type="scientific">Endozoicomonas numazuensis</name>
    <dbReference type="NCBI Taxonomy" id="1137799"/>
    <lineage>
        <taxon>Bacteria</taxon>
        <taxon>Pseudomonadati</taxon>
        <taxon>Pseudomonadota</taxon>
        <taxon>Gammaproteobacteria</taxon>
        <taxon>Oceanospirillales</taxon>
        <taxon>Endozoicomonadaceae</taxon>
        <taxon>Endozoicomonas</taxon>
    </lineage>
</organism>
<dbReference type="RefSeq" id="WP_034834538.1">
    <property type="nucleotide sequence ID" value="NZ_JOKH01000002.1"/>
</dbReference>
<dbReference type="AlphaFoldDB" id="A0A081NGY0"/>
<accession>A0A081NGY0</accession>